<dbReference type="EMBL" id="LATX01002039">
    <property type="protein sequence ID" value="KTB34768.1"/>
    <property type="molecule type" value="Genomic_DNA"/>
</dbReference>
<proteinExistence type="predicted"/>
<dbReference type="Proteomes" id="UP000054988">
    <property type="component" value="Unassembled WGS sequence"/>
</dbReference>
<comment type="caution">
    <text evidence="2">The sequence shown here is derived from an EMBL/GenBank/DDBJ whole genome shotgun (WGS) entry which is preliminary data.</text>
</comment>
<dbReference type="AlphaFoldDB" id="A0A0W0FEL2"/>
<reference evidence="2 3" key="1">
    <citation type="submission" date="2015-12" db="EMBL/GenBank/DDBJ databases">
        <title>Draft genome sequence of Moniliophthora roreri, the causal agent of frosty pod rot of cacao.</title>
        <authorList>
            <person name="Aime M.C."/>
            <person name="Diaz-Valderrama J.R."/>
            <person name="Kijpornyongpan T."/>
            <person name="Phillips-Mora W."/>
        </authorList>
    </citation>
    <scope>NUCLEOTIDE SEQUENCE [LARGE SCALE GENOMIC DNA]</scope>
    <source>
        <strain evidence="2 3">MCA 2952</strain>
    </source>
</reference>
<organism evidence="2 3">
    <name type="scientific">Moniliophthora roreri</name>
    <name type="common">Frosty pod rot fungus</name>
    <name type="synonym">Monilia roreri</name>
    <dbReference type="NCBI Taxonomy" id="221103"/>
    <lineage>
        <taxon>Eukaryota</taxon>
        <taxon>Fungi</taxon>
        <taxon>Dikarya</taxon>
        <taxon>Basidiomycota</taxon>
        <taxon>Agaricomycotina</taxon>
        <taxon>Agaricomycetes</taxon>
        <taxon>Agaricomycetidae</taxon>
        <taxon>Agaricales</taxon>
        <taxon>Marasmiineae</taxon>
        <taxon>Marasmiaceae</taxon>
        <taxon>Moniliophthora</taxon>
    </lineage>
</organism>
<evidence type="ECO:0000313" key="2">
    <source>
        <dbReference type="EMBL" id="KTB34768.1"/>
    </source>
</evidence>
<evidence type="ECO:0000256" key="1">
    <source>
        <dbReference type="SAM" id="MobiDB-lite"/>
    </source>
</evidence>
<name>A0A0W0FEL2_MONRR</name>
<protein>
    <submittedName>
        <fullName evidence="2">Uncharacterized protein</fullName>
    </submittedName>
</protein>
<sequence length="156" mass="17538">MAPAEAALTSSQVSRHRFYLSLASSVCYTSSAHLCINDVSLVDRRNNSTGSPIEANSSPENDILGLCTDKSKASLLKSNNIADETKVRNYRQQSHNVNTLACWKTPRDVDRCYKSLKRLGKRVEKSQHHEDEFSMRREKPAEDLQPHKIPAVHCKA</sequence>
<evidence type="ECO:0000313" key="3">
    <source>
        <dbReference type="Proteomes" id="UP000054988"/>
    </source>
</evidence>
<feature type="region of interest" description="Disordered" evidence="1">
    <location>
        <begin position="121"/>
        <end position="145"/>
    </location>
</feature>
<accession>A0A0W0FEL2</accession>
<gene>
    <name evidence="2" type="ORF">WG66_12661</name>
</gene>